<sequence>MSDISVRVLTADDWQLYKARRLAALADSPEAFAAKYDDEVAFDDEVWQDRMVRAARLLAERDGEAVGIASVRPLEERPLDDETYAEFFGMWVDPAHRGGGVGAALVRAGADQARHERCTHLAYWVGTDNGPAVAFASAYGFRPTDSRRPMTVRGVTPSDESEEETMMVLSLAEDPGVVATSALLH</sequence>
<evidence type="ECO:0000313" key="5">
    <source>
        <dbReference type="Proteomes" id="UP001157109"/>
    </source>
</evidence>
<keyword evidence="5" id="KW-1185">Reference proteome</keyword>
<dbReference type="PROSITE" id="PS51186">
    <property type="entry name" value="GNAT"/>
    <property type="match status" value="1"/>
</dbReference>
<protein>
    <submittedName>
        <fullName evidence="4">N-acetyltransferase</fullName>
    </submittedName>
</protein>
<dbReference type="RefSeq" id="WP_284283364.1">
    <property type="nucleotide sequence ID" value="NZ_BSUJ01000001.1"/>
</dbReference>
<name>A0ABQ6HIA6_9MICO</name>
<keyword evidence="1" id="KW-0808">Transferase</keyword>
<dbReference type="SUPFAM" id="SSF55729">
    <property type="entry name" value="Acyl-CoA N-acyltransferases (Nat)"/>
    <property type="match status" value="1"/>
</dbReference>
<gene>
    <name evidence="4" type="ORF">GCM10025862_01980</name>
</gene>
<dbReference type="EMBL" id="BSUJ01000001">
    <property type="protein sequence ID" value="GMA18177.1"/>
    <property type="molecule type" value="Genomic_DNA"/>
</dbReference>
<dbReference type="InterPro" id="IPR016181">
    <property type="entry name" value="Acyl_CoA_acyltransferase"/>
</dbReference>
<dbReference type="InterPro" id="IPR050832">
    <property type="entry name" value="Bact_Acetyltransf"/>
</dbReference>
<dbReference type="PANTHER" id="PTHR43877">
    <property type="entry name" value="AMINOALKYLPHOSPHONATE N-ACETYLTRANSFERASE-RELATED-RELATED"/>
    <property type="match status" value="1"/>
</dbReference>
<dbReference type="Pfam" id="PF00583">
    <property type="entry name" value="Acetyltransf_1"/>
    <property type="match status" value="1"/>
</dbReference>
<dbReference type="Gene3D" id="3.40.630.30">
    <property type="match status" value="1"/>
</dbReference>
<evidence type="ECO:0000256" key="2">
    <source>
        <dbReference type="ARBA" id="ARBA00023315"/>
    </source>
</evidence>
<evidence type="ECO:0000313" key="4">
    <source>
        <dbReference type="EMBL" id="GMA18177.1"/>
    </source>
</evidence>
<accession>A0ABQ6HIA6</accession>
<dbReference type="CDD" id="cd04301">
    <property type="entry name" value="NAT_SF"/>
    <property type="match status" value="1"/>
</dbReference>
<keyword evidence="2" id="KW-0012">Acyltransferase</keyword>
<evidence type="ECO:0000256" key="1">
    <source>
        <dbReference type="ARBA" id="ARBA00022679"/>
    </source>
</evidence>
<proteinExistence type="predicted"/>
<evidence type="ECO:0000259" key="3">
    <source>
        <dbReference type="PROSITE" id="PS51186"/>
    </source>
</evidence>
<dbReference type="Proteomes" id="UP001157109">
    <property type="component" value="Unassembled WGS sequence"/>
</dbReference>
<reference evidence="5" key="1">
    <citation type="journal article" date="2019" name="Int. J. Syst. Evol. Microbiol.">
        <title>The Global Catalogue of Microorganisms (GCM) 10K type strain sequencing project: providing services to taxonomists for standard genome sequencing and annotation.</title>
        <authorList>
            <consortium name="The Broad Institute Genomics Platform"/>
            <consortium name="The Broad Institute Genome Sequencing Center for Infectious Disease"/>
            <person name="Wu L."/>
            <person name="Ma J."/>
        </authorList>
    </citation>
    <scope>NUCLEOTIDE SEQUENCE [LARGE SCALE GENOMIC DNA]</scope>
    <source>
        <strain evidence="5">NBRC 105830</strain>
    </source>
</reference>
<feature type="domain" description="N-acetyltransferase" evidence="3">
    <location>
        <begin position="4"/>
        <end position="172"/>
    </location>
</feature>
<dbReference type="InterPro" id="IPR000182">
    <property type="entry name" value="GNAT_dom"/>
</dbReference>
<comment type="caution">
    <text evidence="4">The sequence shown here is derived from an EMBL/GenBank/DDBJ whole genome shotgun (WGS) entry which is preliminary data.</text>
</comment>
<organism evidence="4 5">
    <name type="scientific">Arsenicicoccus piscis</name>
    <dbReference type="NCBI Taxonomy" id="673954"/>
    <lineage>
        <taxon>Bacteria</taxon>
        <taxon>Bacillati</taxon>
        <taxon>Actinomycetota</taxon>
        <taxon>Actinomycetes</taxon>
        <taxon>Micrococcales</taxon>
        <taxon>Intrasporangiaceae</taxon>
        <taxon>Arsenicicoccus</taxon>
    </lineage>
</organism>